<sequence length="200" mass="22633">MLIPRERPYLEGLNSYYLHLEKFIEHLQGDIGSGGVHCVSPGLQMLVYFNEQEVISCLVQEKGRDAHFAPSFEIVRGRFYSGSYAISVHQLDQNAIFFWAQMPPFQRAKSALRSTEIPLPDLIFRLRMKQFSGFIEVQVGKKNEGGVLFFNEGERIGGSYTWGKGGMSTSDDDYNSLLGRVQVNEGIFTFGSFVKEDKQA</sequence>
<dbReference type="EMBL" id="CP002364">
    <property type="protein sequence ID" value="ADW17920.1"/>
    <property type="molecule type" value="Genomic_DNA"/>
</dbReference>
<dbReference type="RefSeq" id="WP_015724461.1">
    <property type="nucleotide sequence ID" value="NC_014972.1"/>
</dbReference>
<dbReference type="Proteomes" id="UP000006365">
    <property type="component" value="Chromosome"/>
</dbReference>
<keyword evidence="2" id="KW-1185">Reference proteome</keyword>
<proteinExistence type="predicted"/>
<accession>A0A7U3YM58</accession>
<organism evidence="1 2">
    <name type="scientific">Desulfobulbus propionicus (strain ATCC 33891 / DSM 2032 / VKM B-1956 / 1pr3)</name>
    <dbReference type="NCBI Taxonomy" id="577650"/>
    <lineage>
        <taxon>Bacteria</taxon>
        <taxon>Pseudomonadati</taxon>
        <taxon>Thermodesulfobacteriota</taxon>
        <taxon>Desulfobulbia</taxon>
        <taxon>Desulfobulbales</taxon>
        <taxon>Desulfobulbaceae</taxon>
        <taxon>Desulfobulbus</taxon>
    </lineage>
</organism>
<evidence type="ECO:0000313" key="2">
    <source>
        <dbReference type="Proteomes" id="UP000006365"/>
    </source>
</evidence>
<gene>
    <name evidence="1" type="ordered locus">Despr_1770</name>
</gene>
<reference evidence="1 2" key="1">
    <citation type="journal article" date="2011" name="Stand. Genomic Sci.">
        <title>Complete genome sequence of Desulfobulbus propionicus type strain (1pr3).</title>
        <authorList>
            <person name="Pagani I."/>
            <person name="Lapidus A."/>
            <person name="Nolan M."/>
            <person name="Lucas S."/>
            <person name="Hammon N."/>
            <person name="Deshpande S."/>
            <person name="Cheng J.F."/>
            <person name="Chertkov O."/>
            <person name="Davenport K."/>
            <person name="Tapia R."/>
            <person name="Han C."/>
            <person name="Goodwin L."/>
            <person name="Pitluck S."/>
            <person name="Liolios K."/>
            <person name="Mavromatis K."/>
            <person name="Ivanova N."/>
            <person name="Mikhailova N."/>
            <person name="Pati A."/>
            <person name="Chen A."/>
            <person name="Palaniappan K."/>
            <person name="Land M."/>
            <person name="Hauser L."/>
            <person name="Chang Y.J."/>
            <person name="Jeffries C.D."/>
            <person name="Detter J.C."/>
            <person name="Brambilla E."/>
            <person name="Kannan K.P."/>
            <person name="Djao O.D."/>
            <person name="Rohde M."/>
            <person name="Pukall R."/>
            <person name="Spring S."/>
            <person name="Goker M."/>
            <person name="Sikorski J."/>
            <person name="Woyke T."/>
            <person name="Bristow J."/>
            <person name="Eisen J.A."/>
            <person name="Markowitz V."/>
            <person name="Hugenholtz P."/>
            <person name="Kyrpides N.C."/>
            <person name="Klenk H.P."/>
        </authorList>
    </citation>
    <scope>NUCLEOTIDE SEQUENCE [LARGE SCALE GENOMIC DNA]</scope>
    <source>
        <strain evidence="2">ATCC 33891 / DSM 2032 / 1pr3</strain>
    </source>
</reference>
<dbReference type="AlphaFoldDB" id="A0A7U3YM58"/>
<dbReference type="KEGG" id="dpr:Despr_1770"/>
<protein>
    <submittedName>
        <fullName evidence="1">Uncharacterized protein</fullName>
    </submittedName>
</protein>
<name>A0A7U3YM58_DESPD</name>
<evidence type="ECO:0000313" key="1">
    <source>
        <dbReference type="EMBL" id="ADW17920.1"/>
    </source>
</evidence>